<dbReference type="Proteomes" id="UP000819052">
    <property type="component" value="Unassembled WGS sequence"/>
</dbReference>
<organism evidence="2 3">
    <name type="scientific">Massilia aquatica</name>
    <dbReference type="NCBI Taxonomy" id="2609000"/>
    <lineage>
        <taxon>Bacteria</taxon>
        <taxon>Pseudomonadati</taxon>
        <taxon>Pseudomonadota</taxon>
        <taxon>Betaproteobacteria</taxon>
        <taxon>Burkholderiales</taxon>
        <taxon>Oxalobacteraceae</taxon>
        <taxon>Telluria group</taxon>
        <taxon>Massilia</taxon>
    </lineage>
</organism>
<gene>
    <name evidence="2" type="ORF">F1609_08115</name>
</gene>
<protein>
    <submittedName>
        <fullName evidence="2">Uncharacterized protein</fullName>
    </submittedName>
</protein>
<evidence type="ECO:0000313" key="2">
    <source>
        <dbReference type="EMBL" id="NHZ40124.1"/>
    </source>
</evidence>
<proteinExistence type="predicted"/>
<accession>A0ABX0LZ17</accession>
<dbReference type="RefSeq" id="WP_167075971.1">
    <property type="nucleotide sequence ID" value="NZ_VVIW01000003.1"/>
</dbReference>
<comment type="caution">
    <text evidence="2">The sequence shown here is derived from an EMBL/GenBank/DDBJ whole genome shotgun (WGS) entry which is preliminary data.</text>
</comment>
<sequence>MEPSTPRPDMIDTKLPLTWLISTAGAICLALAGFAVTSSSNTDKTQAKLDLLRVDQATLILNIAKLEKRVDDRDTRTDALKEMQYSMQRIIDGQGIRLESLERGQRK</sequence>
<name>A0ABX0LZ17_9BURK</name>
<reference evidence="2 3" key="1">
    <citation type="submission" date="2019-09" db="EMBL/GenBank/DDBJ databases">
        <title>Taxonomy of Antarctic Massilia spp.: description of Massilia rubra sp. nov., Massilia aquatica sp. nov., Massilia mucilaginosa sp. nov., Massilia frigida sp. nov. isolated from streams, lakes and regoliths.</title>
        <authorList>
            <person name="Holochova P."/>
            <person name="Sedlacek I."/>
            <person name="Kralova S."/>
            <person name="Maslanova I."/>
            <person name="Busse H.-J."/>
            <person name="Stankova E."/>
            <person name="Vrbovska V."/>
            <person name="Kovarovic V."/>
            <person name="Bartak M."/>
            <person name="Svec P."/>
            <person name="Pantucek R."/>
        </authorList>
    </citation>
    <scope>NUCLEOTIDE SEQUENCE [LARGE SCALE GENOMIC DNA]</scope>
    <source>
        <strain evidence="2 3">CCM 8693</strain>
    </source>
</reference>
<keyword evidence="3" id="KW-1185">Reference proteome</keyword>
<keyword evidence="1" id="KW-1133">Transmembrane helix</keyword>
<keyword evidence="1" id="KW-0812">Transmembrane</keyword>
<dbReference type="EMBL" id="VVIW01000003">
    <property type="protein sequence ID" value="NHZ40124.1"/>
    <property type="molecule type" value="Genomic_DNA"/>
</dbReference>
<keyword evidence="1" id="KW-0472">Membrane</keyword>
<feature type="transmembrane region" description="Helical" evidence="1">
    <location>
        <begin position="17"/>
        <end position="36"/>
    </location>
</feature>
<evidence type="ECO:0000256" key="1">
    <source>
        <dbReference type="SAM" id="Phobius"/>
    </source>
</evidence>
<evidence type="ECO:0000313" key="3">
    <source>
        <dbReference type="Proteomes" id="UP000819052"/>
    </source>
</evidence>